<accession>A0A7W5BA75</accession>
<evidence type="ECO:0000313" key="3">
    <source>
        <dbReference type="Proteomes" id="UP000541535"/>
    </source>
</evidence>
<keyword evidence="3" id="KW-1185">Reference proteome</keyword>
<comment type="caution">
    <text evidence="2">The sequence shown here is derived from an EMBL/GenBank/DDBJ whole genome shotgun (WGS) entry which is preliminary data.</text>
</comment>
<feature type="signal peptide" evidence="1">
    <location>
        <begin position="1"/>
        <end position="23"/>
    </location>
</feature>
<feature type="chain" id="PRO_5030752158" description="Kazal-like domain-containing protein" evidence="1">
    <location>
        <begin position="24"/>
        <end position="61"/>
    </location>
</feature>
<organism evidence="2 3">
    <name type="scientific">Pseudoduganella violacea</name>
    <dbReference type="NCBI Taxonomy" id="1715466"/>
    <lineage>
        <taxon>Bacteria</taxon>
        <taxon>Pseudomonadati</taxon>
        <taxon>Pseudomonadota</taxon>
        <taxon>Betaproteobacteria</taxon>
        <taxon>Burkholderiales</taxon>
        <taxon>Oxalobacteraceae</taxon>
        <taxon>Telluria group</taxon>
        <taxon>Pseudoduganella</taxon>
    </lineage>
</organism>
<proteinExistence type="predicted"/>
<dbReference type="EMBL" id="JACHXD010000005">
    <property type="protein sequence ID" value="MBB3119171.1"/>
    <property type="molecule type" value="Genomic_DNA"/>
</dbReference>
<gene>
    <name evidence="2" type="ORF">FHS03_002222</name>
</gene>
<evidence type="ECO:0000313" key="2">
    <source>
        <dbReference type="EMBL" id="MBB3119171.1"/>
    </source>
</evidence>
<dbReference type="RefSeq" id="WP_183441020.1">
    <property type="nucleotide sequence ID" value="NZ_JACHXD010000005.1"/>
</dbReference>
<evidence type="ECO:0000256" key="1">
    <source>
        <dbReference type="SAM" id="SignalP"/>
    </source>
</evidence>
<sequence>MYKKLALFLFAAATALSASVATARPPFCDSFCFNQYKGCINRGTPQDQCAEQYSDCISGCA</sequence>
<protein>
    <recommendedName>
        <fullName evidence="4">Kazal-like domain-containing protein</fullName>
    </recommendedName>
</protein>
<name>A0A7W5BA75_9BURK</name>
<dbReference type="Proteomes" id="UP000541535">
    <property type="component" value="Unassembled WGS sequence"/>
</dbReference>
<reference evidence="2 3" key="1">
    <citation type="submission" date="2020-08" db="EMBL/GenBank/DDBJ databases">
        <title>Genomic Encyclopedia of Type Strains, Phase III (KMG-III): the genomes of soil and plant-associated and newly described type strains.</title>
        <authorList>
            <person name="Whitman W."/>
        </authorList>
    </citation>
    <scope>NUCLEOTIDE SEQUENCE [LARGE SCALE GENOMIC DNA]</scope>
    <source>
        <strain evidence="2 3">CECT 8897</strain>
    </source>
</reference>
<keyword evidence="1" id="KW-0732">Signal</keyword>
<dbReference type="AlphaFoldDB" id="A0A7W5BA75"/>
<evidence type="ECO:0008006" key="4">
    <source>
        <dbReference type="Google" id="ProtNLM"/>
    </source>
</evidence>